<organism evidence="1 2">
    <name type="scientific">Nicotiana tabacum</name>
    <name type="common">Common tobacco</name>
    <dbReference type="NCBI Taxonomy" id="4097"/>
    <lineage>
        <taxon>Eukaryota</taxon>
        <taxon>Viridiplantae</taxon>
        <taxon>Streptophyta</taxon>
        <taxon>Embryophyta</taxon>
        <taxon>Tracheophyta</taxon>
        <taxon>Spermatophyta</taxon>
        <taxon>Magnoliopsida</taxon>
        <taxon>eudicotyledons</taxon>
        <taxon>Gunneridae</taxon>
        <taxon>Pentapetalae</taxon>
        <taxon>asterids</taxon>
        <taxon>lamiids</taxon>
        <taxon>Solanales</taxon>
        <taxon>Solanaceae</taxon>
        <taxon>Nicotianoideae</taxon>
        <taxon>Nicotianeae</taxon>
        <taxon>Nicotiana</taxon>
    </lineage>
</organism>
<dbReference type="PANTHER" id="PTHR11697">
    <property type="entry name" value="GENERAL TRANSCRIPTION FACTOR 2-RELATED ZINC FINGER PROTEIN"/>
    <property type="match status" value="1"/>
</dbReference>
<sequence>MESLRHHQAAKLEEVLNFREVYTGQVIDLELQEMNARFDIVTTDLLLDMASLSPDDSFANFDKEKIMKLTEYYPSEFGNHKLRELIFNLIVSLSMVKSVIADFST</sequence>
<dbReference type="Proteomes" id="UP000790787">
    <property type="component" value="Chromosome 12"/>
</dbReference>
<evidence type="ECO:0000313" key="2">
    <source>
        <dbReference type="RefSeq" id="XP_016496022.1"/>
    </source>
</evidence>
<dbReference type="OrthoDB" id="1728517at2759"/>
<gene>
    <name evidence="2" type="primary">LOC107815031</name>
</gene>
<dbReference type="PANTHER" id="PTHR11697:SF230">
    <property type="entry name" value="ZINC FINGER, MYM DOMAIN CONTAINING 1"/>
    <property type="match status" value="1"/>
</dbReference>
<proteinExistence type="predicted"/>
<accession>A0A1S4C4E3</accession>
<dbReference type="RefSeq" id="XP_016496022.1">
    <property type="nucleotide sequence ID" value="XM_016640536.1"/>
</dbReference>
<dbReference type="PaxDb" id="4097-A0A1S4C4E3"/>
<reference evidence="1" key="1">
    <citation type="journal article" date="2014" name="Nat. Commun.">
        <title>The tobacco genome sequence and its comparison with those of tomato and potato.</title>
        <authorList>
            <person name="Sierro N."/>
            <person name="Battey J.N."/>
            <person name="Ouadi S."/>
            <person name="Bakaher N."/>
            <person name="Bovet L."/>
            <person name="Willig A."/>
            <person name="Goepfert S."/>
            <person name="Peitsch M.C."/>
            <person name="Ivanov N.V."/>
        </authorList>
    </citation>
    <scope>NUCLEOTIDE SEQUENCE [LARGE SCALE GENOMIC DNA]</scope>
</reference>
<dbReference type="STRING" id="4097.A0A1S4C4E3"/>
<protein>
    <submittedName>
        <fullName evidence="2">Uncharacterized protein</fullName>
    </submittedName>
</protein>
<dbReference type="KEGG" id="nta:107815031"/>
<evidence type="ECO:0000313" key="1">
    <source>
        <dbReference type="Proteomes" id="UP000790787"/>
    </source>
</evidence>
<keyword evidence="1" id="KW-1185">Reference proteome</keyword>
<reference evidence="2" key="2">
    <citation type="submission" date="2025-08" db="UniProtKB">
        <authorList>
            <consortium name="RefSeq"/>
        </authorList>
    </citation>
    <scope>IDENTIFICATION</scope>
</reference>
<dbReference type="GeneID" id="107815031"/>
<dbReference type="InterPro" id="IPR055298">
    <property type="entry name" value="AtLOH3-like"/>
</dbReference>
<dbReference type="AlphaFoldDB" id="A0A1S4C4E3"/>
<name>A0A1S4C4E3_TOBAC</name>